<dbReference type="KEGG" id="bcel:BcellWH2_03369"/>
<proteinExistence type="predicted"/>
<accession>A0A0P0GED0</accession>
<evidence type="ECO:0000313" key="1">
    <source>
        <dbReference type="EMBL" id="ALJ60602.1"/>
    </source>
</evidence>
<protein>
    <submittedName>
        <fullName evidence="1">Uncharacterized protein</fullName>
    </submittedName>
</protein>
<dbReference type="EMBL" id="CP012801">
    <property type="protein sequence ID" value="ALJ60602.1"/>
    <property type="molecule type" value="Genomic_DNA"/>
</dbReference>
<dbReference type="PATRIC" id="fig|246787.4.peg.3487"/>
<reference evidence="1 2" key="1">
    <citation type="journal article" date="2015" name="Science">
        <title>Genetic determinants of in vivo fitness and diet responsiveness in multiple human gut Bacteroides.</title>
        <authorList>
            <person name="Wu M."/>
            <person name="McNulty N.P."/>
            <person name="Rodionov D.A."/>
            <person name="Khoroshkin M.S."/>
            <person name="Griffin N.W."/>
            <person name="Cheng J."/>
            <person name="Latreille P."/>
            <person name="Kerstetter R.A."/>
            <person name="Terrapon N."/>
            <person name="Henrissat B."/>
            <person name="Osterman A.L."/>
            <person name="Gordon J.I."/>
        </authorList>
    </citation>
    <scope>NUCLEOTIDE SEQUENCE [LARGE SCALE GENOMIC DNA]</scope>
    <source>
        <strain evidence="1 2">WH2</strain>
    </source>
</reference>
<sequence>MSLPFSPKALMLMSLCYKQNLVFQLWAIHPAIAGYIAHNWKTYSLQL</sequence>
<dbReference type="Proteomes" id="UP000061809">
    <property type="component" value="Chromosome"/>
</dbReference>
<organism evidence="1 2">
    <name type="scientific">Bacteroides cellulosilyticus</name>
    <dbReference type="NCBI Taxonomy" id="246787"/>
    <lineage>
        <taxon>Bacteria</taxon>
        <taxon>Pseudomonadati</taxon>
        <taxon>Bacteroidota</taxon>
        <taxon>Bacteroidia</taxon>
        <taxon>Bacteroidales</taxon>
        <taxon>Bacteroidaceae</taxon>
        <taxon>Bacteroides</taxon>
    </lineage>
</organism>
<dbReference type="AlphaFoldDB" id="A0A0P0GED0"/>
<evidence type="ECO:0000313" key="2">
    <source>
        <dbReference type="Proteomes" id="UP000061809"/>
    </source>
</evidence>
<gene>
    <name evidence="1" type="ORF">BcellWH2_03369</name>
</gene>
<name>A0A0P0GED0_9BACE</name>